<gene>
    <name evidence="1" type="ORF">UFOVP37_76</name>
</gene>
<organism evidence="1">
    <name type="scientific">uncultured Caudovirales phage</name>
    <dbReference type="NCBI Taxonomy" id="2100421"/>
    <lineage>
        <taxon>Viruses</taxon>
        <taxon>Duplodnaviria</taxon>
        <taxon>Heunggongvirae</taxon>
        <taxon>Uroviricota</taxon>
        <taxon>Caudoviricetes</taxon>
        <taxon>Peduoviridae</taxon>
        <taxon>Maltschvirus</taxon>
        <taxon>Maltschvirus maltsch</taxon>
    </lineage>
</organism>
<proteinExistence type="predicted"/>
<name>A0A6J5KRL6_9CAUD</name>
<protein>
    <submittedName>
        <fullName evidence="1">Uncharacterized protein</fullName>
    </submittedName>
</protein>
<evidence type="ECO:0000313" key="1">
    <source>
        <dbReference type="EMBL" id="CAB4122879.1"/>
    </source>
</evidence>
<dbReference type="EMBL" id="LR796163">
    <property type="protein sequence ID" value="CAB4122879.1"/>
    <property type="molecule type" value="Genomic_DNA"/>
</dbReference>
<accession>A0A6J5KRL6</accession>
<sequence length="64" mass="6807">MVKPLTAAEFQQSVADAFSTAVESTCQDLIKAAVEAEREACARLAERSESALHCAAAIRARSQP</sequence>
<reference evidence="1" key="1">
    <citation type="submission" date="2020-04" db="EMBL/GenBank/DDBJ databases">
        <authorList>
            <person name="Chiriac C."/>
            <person name="Salcher M."/>
            <person name="Ghai R."/>
            <person name="Kavagutti S V."/>
        </authorList>
    </citation>
    <scope>NUCLEOTIDE SEQUENCE</scope>
</reference>